<evidence type="ECO:0000259" key="11">
    <source>
        <dbReference type="SMART" id="SM01217"/>
    </source>
</evidence>
<dbReference type="Proteomes" id="UP000199537">
    <property type="component" value="Unassembled WGS sequence"/>
</dbReference>
<protein>
    <recommendedName>
        <fullName evidence="9">Periplasmic beta-glucosidase</fullName>
        <ecNumber evidence="4">3.2.1.21</ecNumber>
    </recommendedName>
</protein>
<keyword evidence="8 10" id="KW-0326">Glycosidase</keyword>
<dbReference type="FunFam" id="3.40.50.1700:FF:000004">
    <property type="entry name" value="Periplasmic beta-glucosidase"/>
    <property type="match status" value="1"/>
</dbReference>
<dbReference type="PANTHER" id="PTHR30620:SF16">
    <property type="entry name" value="LYSOSOMAL BETA GLUCOSIDASE"/>
    <property type="match status" value="1"/>
</dbReference>
<evidence type="ECO:0000256" key="4">
    <source>
        <dbReference type="ARBA" id="ARBA00012744"/>
    </source>
</evidence>
<organism evidence="12 13">
    <name type="scientific">Thermoflavifilum thermophilum</name>
    <dbReference type="NCBI Taxonomy" id="1393122"/>
    <lineage>
        <taxon>Bacteria</taxon>
        <taxon>Pseudomonadati</taxon>
        <taxon>Bacteroidota</taxon>
        <taxon>Chitinophagia</taxon>
        <taxon>Chitinophagales</taxon>
        <taxon>Chitinophagaceae</taxon>
        <taxon>Thermoflavifilum</taxon>
    </lineage>
</organism>
<comment type="subcellular location">
    <subcellularLocation>
        <location evidence="2">Periplasm</location>
    </subcellularLocation>
</comment>
<dbReference type="InterPro" id="IPR002772">
    <property type="entry name" value="Glyco_hydro_3_C"/>
</dbReference>
<comment type="similarity">
    <text evidence="3 10">Belongs to the glycosyl hydrolase 3 family.</text>
</comment>
<dbReference type="InterPro" id="IPR026891">
    <property type="entry name" value="Fn3-like"/>
</dbReference>
<dbReference type="GO" id="GO:0042597">
    <property type="term" value="C:periplasmic space"/>
    <property type="evidence" value="ECO:0007669"/>
    <property type="project" value="UniProtKB-SubCell"/>
</dbReference>
<dbReference type="EC" id="3.2.1.21" evidence="4"/>
<dbReference type="Pfam" id="PF00933">
    <property type="entry name" value="Glyco_hydro_3"/>
    <property type="match status" value="1"/>
</dbReference>
<evidence type="ECO:0000256" key="7">
    <source>
        <dbReference type="ARBA" id="ARBA00022801"/>
    </source>
</evidence>
<dbReference type="InterPro" id="IPR019800">
    <property type="entry name" value="Glyco_hydro_3_AS"/>
</dbReference>
<evidence type="ECO:0000256" key="2">
    <source>
        <dbReference type="ARBA" id="ARBA00004418"/>
    </source>
</evidence>
<comment type="catalytic activity">
    <reaction evidence="1">
        <text>Hydrolysis of terminal, non-reducing beta-D-glucosyl residues with release of beta-D-glucose.</text>
        <dbReference type="EC" id="3.2.1.21"/>
    </reaction>
</comment>
<dbReference type="InterPro" id="IPR013783">
    <property type="entry name" value="Ig-like_fold"/>
</dbReference>
<dbReference type="Pfam" id="PF14310">
    <property type="entry name" value="Fn3-like"/>
    <property type="match status" value="1"/>
</dbReference>
<evidence type="ECO:0000256" key="6">
    <source>
        <dbReference type="ARBA" id="ARBA00022764"/>
    </source>
</evidence>
<evidence type="ECO:0000256" key="10">
    <source>
        <dbReference type="RuleBase" id="RU361161"/>
    </source>
</evidence>
<accession>A0A1I7NI20</accession>
<dbReference type="SUPFAM" id="SSF51445">
    <property type="entry name" value="(Trans)glycosidases"/>
    <property type="match status" value="1"/>
</dbReference>
<gene>
    <name evidence="12" type="ORF">SAMN05660895_1958</name>
</gene>
<evidence type="ECO:0000256" key="1">
    <source>
        <dbReference type="ARBA" id="ARBA00000448"/>
    </source>
</evidence>
<dbReference type="NCBIfam" id="NF011678">
    <property type="entry name" value="PRK15098.1"/>
    <property type="match status" value="1"/>
</dbReference>
<evidence type="ECO:0000256" key="8">
    <source>
        <dbReference type="ARBA" id="ARBA00023295"/>
    </source>
</evidence>
<dbReference type="PANTHER" id="PTHR30620">
    <property type="entry name" value="PERIPLASMIC BETA-GLUCOSIDASE-RELATED"/>
    <property type="match status" value="1"/>
</dbReference>
<feature type="domain" description="Fibronectin type III-like" evidence="11">
    <location>
        <begin position="681"/>
        <end position="750"/>
    </location>
</feature>
<dbReference type="FunFam" id="2.60.40.10:FF:000495">
    <property type="entry name" value="Periplasmic beta-glucosidase"/>
    <property type="match status" value="1"/>
</dbReference>
<dbReference type="Gene3D" id="2.60.40.10">
    <property type="entry name" value="Immunoglobulins"/>
    <property type="match status" value="1"/>
</dbReference>
<dbReference type="RefSeq" id="WP_092461010.1">
    <property type="nucleotide sequence ID" value="NZ_FPCJ01000001.1"/>
</dbReference>
<keyword evidence="5" id="KW-0732">Signal</keyword>
<dbReference type="FunFam" id="3.20.20.300:FF:000005">
    <property type="entry name" value="Periplasmic beta-glucosidase"/>
    <property type="match status" value="1"/>
</dbReference>
<dbReference type="InterPro" id="IPR051915">
    <property type="entry name" value="Cellulose_Degrad_GH3"/>
</dbReference>
<dbReference type="Gene3D" id="3.20.20.300">
    <property type="entry name" value="Glycoside hydrolase, family 3, N-terminal domain"/>
    <property type="match status" value="1"/>
</dbReference>
<dbReference type="SMART" id="SM01217">
    <property type="entry name" value="Fn3_like"/>
    <property type="match status" value="1"/>
</dbReference>
<evidence type="ECO:0000256" key="3">
    <source>
        <dbReference type="ARBA" id="ARBA00005336"/>
    </source>
</evidence>
<dbReference type="OrthoDB" id="721009at2"/>
<dbReference type="InterPro" id="IPR017853">
    <property type="entry name" value="GH"/>
</dbReference>
<keyword evidence="13" id="KW-1185">Reference proteome</keyword>
<dbReference type="EMBL" id="FPCJ01000001">
    <property type="protein sequence ID" value="SFV34298.1"/>
    <property type="molecule type" value="Genomic_DNA"/>
</dbReference>
<dbReference type="STRING" id="1393122.SAMN05660895_1958"/>
<dbReference type="Gene3D" id="3.40.50.1700">
    <property type="entry name" value="Glycoside hydrolase family 3 C-terminal domain"/>
    <property type="match status" value="1"/>
</dbReference>
<dbReference type="Pfam" id="PF01915">
    <property type="entry name" value="Glyco_hydro_3_C"/>
    <property type="match status" value="1"/>
</dbReference>
<reference evidence="13" key="1">
    <citation type="submission" date="2016-10" db="EMBL/GenBank/DDBJ databases">
        <authorList>
            <person name="Varghese N."/>
            <person name="Submissions S."/>
        </authorList>
    </citation>
    <scope>NUCLEOTIDE SEQUENCE [LARGE SCALE GENOMIC DNA]</scope>
    <source>
        <strain evidence="13">DSM 14807</strain>
    </source>
</reference>
<dbReference type="InterPro" id="IPR001764">
    <property type="entry name" value="Glyco_hydro_3_N"/>
</dbReference>
<evidence type="ECO:0000313" key="13">
    <source>
        <dbReference type="Proteomes" id="UP000199537"/>
    </source>
</evidence>
<dbReference type="InterPro" id="IPR036881">
    <property type="entry name" value="Glyco_hydro_3_C_sf"/>
</dbReference>
<proteinExistence type="inferred from homology"/>
<name>A0A1I7NI20_9BACT</name>
<evidence type="ECO:0000256" key="5">
    <source>
        <dbReference type="ARBA" id="ARBA00022729"/>
    </source>
</evidence>
<dbReference type="GO" id="GO:0008422">
    <property type="term" value="F:beta-glucosidase activity"/>
    <property type="evidence" value="ECO:0007669"/>
    <property type="project" value="UniProtKB-EC"/>
</dbReference>
<dbReference type="PRINTS" id="PR00133">
    <property type="entry name" value="GLHYDRLASE3"/>
</dbReference>
<evidence type="ECO:0000313" key="12">
    <source>
        <dbReference type="EMBL" id="SFV34298.1"/>
    </source>
</evidence>
<sequence length="761" mass="83941">MRSILRLLLFFGLISGIAVPGFCQQASDSAMYAFVNHLISQMTLDEKIGQLNLLTSDMAVTGPTMRKEYLDDIQAGRCGGIFNAFGPAYVRKLQEIAVDSTRLHIPLLFGFDVIHGHKTIFPIPLGMACSWDTAGIEQAARIAATEAAADGLNWVFSPMVDLARDPRWGRVAEGAGEDPYLGSLIARAYVKGYQGNNLADSNTVMACVKHYALYGAVEAGREYNIVDMSRRRMFEDYLPPYKAAIDAGVGSVMSAFNEINGVPATANHWLLTELLRQQWHFKGFVVTDYDAIPELINHGIAADTAEASKLAFQAGAEMDMQGLAYIHHLKTLVEEGQISEDAIDQAVRDILIAKYKLGLFQNPYNRIDEGRAQREIMSPDKLAFARQMARESIVLLKNEHQLLPLKKSGTIAVIGPLANDQRDMIGCWSGAGDWHKAVSILQGIREAVGNQAKILYALGANITDDTSMLRQLNAFGGDIHPSPLSPQQLIREAVATARKADVVVMCLGESAGMSGEAASRADIHIPENQRELLKAVYATGKPIVLVLSNGRPLVLKWEGEHIPAILETWFLGTEAGHAIADVLFGDSNPSGKLTMSFPYAVGQIPVYYNHKNTGRPGNPNVKWTSKYMDIPNDPLYPFGYGLSYTHFTYGPLQLDKPVLMPGDKLHIRVTLTNDGDRDGTEIAQLYIRDRVADVTQPVKVLKGFQRVFLKKGESKTIEFTLTADDLRIYDQHMQYRYEPGVFDVYVGGNSRDVQQASFVLK</sequence>
<dbReference type="GO" id="GO:0009251">
    <property type="term" value="P:glucan catabolic process"/>
    <property type="evidence" value="ECO:0007669"/>
    <property type="project" value="TreeGrafter"/>
</dbReference>
<dbReference type="InterPro" id="IPR036962">
    <property type="entry name" value="Glyco_hydro_3_N_sf"/>
</dbReference>
<dbReference type="PROSITE" id="PS00775">
    <property type="entry name" value="GLYCOSYL_HYDROL_F3"/>
    <property type="match status" value="1"/>
</dbReference>
<dbReference type="AlphaFoldDB" id="A0A1I7NI20"/>
<evidence type="ECO:0000256" key="9">
    <source>
        <dbReference type="ARBA" id="ARBA00067498"/>
    </source>
</evidence>
<dbReference type="SUPFAM" id="SSF52279">
    <property type="entry name" value="Beta-D-glucan exohydrolase, C-terminal domain"/>
    <property type="match status" value="1"/>
</dbReference>
<keyword evidence="6" id="KW-0574">Periplasm</keyword>
<keyword evidence="7 10" id="KW-0378">Hydrolase</keyword>